<evidence type="ECO:0000256" key="3">
    <source>
        <dbReference type="ARBA" id="ARBA00022748"/>
    </source>
</evidence>
<evidence type="ECO:0000256" key="6">
    <source>
        <dbReference type="SAM" id="Phobius"/>
    </source>
</evidence>
<feature type="transmembrane region" description="Helical" evidence="6">
    <location>
        <begin position="211"/>
        <end position="229"/>
    </location>
</feature>
<evidence type="ECO:0000256" key="1">
    <source>
        <dbReference type="ARBA" id="ARBA00004141"/>
    </source>
</evidence>
<evidence type="ECO:0000256" key="5">
    <source>
        <dbReference type="ARBA" id="ARBA00023136"/>
    </source>
</evidence>
<comment type="subcellular location">
    <subcellularLocation>
        <location evidence="1">Membrane</location>
        <topology evidence="1">Multi-pass membrane protein</topology>
    </subcellularLocation>
</comment>
<name>A0ABW2NKK3_9BACL</name>
<feature type="transmembrane region" description="Helical" evidence="6">
    <location>
        <begin position="66"/>
        <end position="84"/>
    </location>
</feature>
<dbReference type="PANTHER" id="PTHR31566">
    <property type="entry name" value="CYTOCHROME C BIOGENESIS PROTEIN CCS1, CHLOROPLASTIC"/>
    <property type="match status" value="1"/>
</dbReference>
<keyword evidence="9" id="KW-1185">Reference proteome</keyword>
<dbReference type="Proteomes" id="UP001596549">
    <property type="component" value="Unassembled WGS sequence"/>
</dbReference>
<evidence type="ECO:0000313" key="9">
    <source>
        <dbReference type="Proteomes" id="UP001596549"/>
    </source>
</evidence>
<evidence type="ECO:0000313" key="8">
    <source>
        <dbReference type="EMBL" id="MFC7371200.1"/>
    </source>
</evidence>
<dbReference type="RefSeq" id="WP_379747534.1">
    <property type="nucleotide sequence ID" value="NZ_JBHTCP010000011.1"/>
</dbReference>
<evidence type="ECO:0000256" key="2">
    <source>
        <dbReference type="ARBA" id="ARBA00022692"/>
    </source>
</evidence>
<comment type="caution">
    <text evidence="8">The sequence shown here is derived from an EMBL/GenBank/DDBJ whole genome shotgun (WGS) entry which is preliminary data.</text>
</comment>
<keyword evidence="5 6" id="KW-0472">Membrane</keyword>
<sequence>MDTMICECSHHNPAGTLICQSCGKPFAEAKENMEASMRYEGTARRSQTYNQTVIDKVWNFFSSVKVGIWIIIIILVAAAIGTIFPQQMYIPQTVDPASHYESEYGNLGKIYYLLGFHQLYGSWWFIVLLGMLALSIIVASIDRGVPLYKSLKRQKVVRHDQFLKHQRLFAQDVKGDLSEMKRALLAQKYHVREENGSLFAEKGRFSRWGPYVNHVGLVLFLAGAMLRFFPGMYVEEVLWLREGETAAIPGTLSDEGQYYLKNEKFILEFYDKNDKQFKDALQSTSNPVPKNFQTNAVLYQSSAKGTLGGSEPLKKVKEGKIQVNKPLKFDSFSLYQTDFKMDELNKMSFSLLDKQTKKNLGTFEVDLINPQKKYDLGKGYTVSLGKYYPNYFLEDGVPKTKNYVPDNPAFVFEMTSPENDKKEKAFVAIKNNIEMDGNRYKIEFAGIKTKNLTALTVRKDYTLPIVSMGGIIFMIGVVQGLYWNHRRIWVKEKEGTLWIAAHTNKNWFGLKKDLQSLSEKTGIPMPEDRTAAKSA</sequence>
<keyword evidence="4 6" id="KW-1133">Transmembrane helix</keyword>
<accession>A0ABW2NKK3</accession>
<keyword evidence="2 6" id="KW-0812">Transmembrane</keyword>
<protein>
    <submittedName>
        <fullName evidence="8">Cytochrome c biogenesis protein ResB</fullName>
    </submittedName>
</protein>
<dbReference type="Pfam" id="PF05140">
    <property type="entry name" value="ResB"/>
    <property type="match status" value="2"/>
</dbReference>
<evidence type="ECO:0000259" key="7">
    <source>
        <dbReference type="Pfam" id="PF05140"/>
    </source>
</evidence>
<feature type="transmembrane region" description="Helical" evidence="6">
    <location>
        <begin position="461"/>
        <end position="483"/>
    </location>
</feature>
<proteinExistence type="predicted"/>
<dbReference type="InterPro" id="IPR023494">
    <property type="entry name" value="Cyt_c_bgen_Ccs1/CcsB/ResB"/>
</dbReference>
<reference evidence="9" key="1">
    <citation type="journal article" date="2019" name="Int. J. Syst. Evol. Microbiol.">
        <title>The Global Catalogue of Microorganisms (GCM) 10K type strain sequencing project: providing services to taxonomists for standard genome sequencing and annotation.</title>
        <authorList>
            <consortium name="The Broad Institute Genomics Platform"/>
            <consortium name="The Broad Institute Genome Sequencing Center for Infectious Disease"/>
            <person name="Wu L."/>
            <person name="Ma J."/>
        </authorList>
    </citation>
    <scope>NUCLEOTIDE SEQUENCE [LARGE SCALE GENOMIC DNA]</scope>
    <source>
        <strain evidence="9">NBRC 106396</strain>
    </source>
</reference>
<evidence type="ECO:0000256" key="4">
    <source>
        <dbReference type="ARBA" id="ARBA00022989"/>
    </source>
</evidence>
<organism evidence="8 9">
    <name type="scientific">Fictibacillus iocasae</name>
    <dbReference type="NCBI Taxonomy" id="2715437"/>
    <lineage>
        <taxon>Bacteria</taxon>
        <taxon>Bacillati</taxon>
        <taxon>Bacillota</taxon>
        <taxon>Bacilli</taxon>
        <taxon>Bacillales</taxon>
        <taxon>Fictibacillaceae</taxon>
        <taxon>Fictibacillus</taxon>
    </lineage>
</organism>
<feature type="domain" description="ResB-like" evidence="7">
    <location>
        <begin position="433"/>
        <end position="514"/>
    </location>
</feature>
<keyword evidence="3" id="KW-0201">Cytochrome c-type biogenesis</keyword>
<dbReference type="InterPro" id="IPR007816">
    <property type="entry name" value="ResB-like_domain"/>
</dbReference>
<dbReference type="EMBL" id="JBHTCP010000011">
    <property type="protein sequence ID" value="MFC7371200.1"/>
    <property type="molecule type" value="Genomic_DNA"/>
</dbReference>
<feature type="transmembrane region" description="Helical" evidence="6">
    <location>
        <begin position="123"/>
        <end position="145"/>
    </location>
</feature>
<feature type="domain" description="ResB-like" evidence="7">
    <location>
        <begin position="64"/>
        <end position="424"/>
    </location>
</feature>
<gene>
    <name evidence="8" type="ORF">ACFQPF_05885</name>
</gene>
<dbReference type="PANTHER" id="PTHR31566:SF0">
    <property type="entry name" value="CYTOCHROME C BIOGENESIS PROTEIN CCS1, CHLOROPLASTIC"/>
    <property type="match status" value="1"/>
</dbReference>